<dbReference type="GO" id="GO:0008483">
    <property type="term" value="F:transaminase activity"/>
    <property type="evidence" value="ECO:0007669"/>
    <property type="project" value="UniProtKB-KW"/>
</dbReference>
<dbReference type="GO" id="GO:0043420">
    <property type="term" value="P:anthranilate metabolic process"/>
    <property type="evidence" value="ECO:0007669"/>
    <property type="project" value="TreeGrafter"/>
</dbReference>
<keyword evidence="1" id="KW-0662">Pyridine nucleotide biosynthesis</keyword>
<dbReference type="InterPro" id="IPR000192">
    <property type="entry name" value="Aminotrans_V_dom"/>
</dbReference>
<dbReference type="OrthoDB" id="9808002at2"/>
<dbReference type="KEGG" id="hoh:Hoch_5365"/>
<keyword evidence="5" id="KW-0032">Aminotransferase</keyword>
<dbReference type="InterPro" id="IPR015424">
    <property type="entry name" value="PyrdxlP-dep_Trfase"/>
</dbReference>
<organism evidence="5 6">
    <name type="scientific">Haliangium ochraceum (strain DSM 14365 / JCM 11303 / SMP-2)</name>
    <dbReference type="NCBI Taxonomy" id="502025"/>
    <lineage>
        <taxon>Bacteria</taxon>
        <taxon>Pseudomonadati</taxon>
        <taxon>Myxococcota</taxon>
        <taxon>Polyangia</taxon>
        <taxon>Haliangiales</taxon>
        <taxon>Kofleriaceae</taxon>
        <taxon>Haliangium</taxon>
    </lineage>
</organism>
<evidence type="ECO:0000256" key="2">
    <source>
        <dbReference type="ARBA" id="ARBA00022801"/>
    </source>
</evidence>
<feature type="domain" description="Aminotransferase class V" evidence="4">
    <location>
        <begin position="59"/>
        <end position="343"/>
    </location>
</feature>
<dbReference type="Gene3D" id="3.90.1150.10">
    <property type="entry name" value="Aspartate Aminotransferase, domain 1"/>
    <property type="match status" value="1"/>
</dbReference>
<evidence type="ECO:0000259" key="4">
    <source>
        <dbReference type="Pfam" id="PF00266"/>
    </source>
</evidence>
<dbReference type="GO" id="GO:0019441">
    <property type="term" value="P:L-tryptophan catabolic process to kynurenine"/>
    <property type="evidence" value="ECO:0007669"/>
    <property type="project" value="TreeGrafter"/>
</dbReference>
<dbReference type="EMBL" id="CP001804">
    <property type="protein sequence ID" value="ACY17849.1"/>
    <property type="molecule type" value="Genomic_DNA"/>
</dbReference>
<dbReference type="GO" id="GO:0030429">
    <property type="term" value="F:kynureninase activity"/>
    <property type="evidence" value="ECO:0007669"/>
    <property type="project" value="InterPro"/>
</dbReference>
<accession>D0LYI3</accession>
<dbReference type="Pfam" id="PF00266">
    <property type="entry name" value="Aminotran_5"/>
    <property type="match status" value="1"/>
</dbReference>
<dbReference type="GO" id="GO:0009435">
    <property type="term" value="P:NAD+ biosynthetic process"/>
    <property type="evidence" value="ECO:0007669"/>
    <property type="project" value="InterPro"/>
</dbReference>
<reference evidence="5 6" key="1">
    <citation type="journal article" date="2010" name="Stand. Genomic Sci.">
        <title>Complete genome sequence of Haliangium ochraceum type strain (SMP-2).</title>
        <authorList>
            <consortium name="US DOE Joint Genome Institute (JGI-PGF)"/>
            <person name="Ivanova N."/>
            <person name="Daum C."/>
            <person name="Lang E."/>
            <person name="Abt B."/>
            <person name="Kopitz M."/>
            <person name="Saunders E."/>
            <person name="Lapidus A."/>
            <person name="Lucas S."/>
            <person name="Glavina Del Rio T."/>
            <person name="Nolan M."/>
            <person name="Tice H."/>
            <person name="Copeland A."/>
            <person name="Cheng J.F."/>
            <person name="Chen F."/>
            <person name="Bruce D."/>
            <person name="Goodwin L."/>
            <person name="Pitluck S."/>
            <person name="Mavromatis K."/>
            <person name="Pati A."/>
            <person name="Mikhailova N."/>
            <person name="Chen A."/>
            <person name="Palaniappan K."/>
            <person name="Land M."/>
            <person name="Hauser L."/>
            <person name="Chang Y.J."/>
            <person name="Jeffries C.D."/>
            <person name="Detter J.C."/>
            <person name="Brettin T."/>
            <person name="Rohde M."/>
            <person name="Goker M."/>
            <person name="Bristow J."/>
            <person name="Markowitz V."/>
            <person name="Eisen J.A."/>
            <person name="Hugenholtz P."/>
            <person name="Kyrpides N.C."/>
            <person name="Klenk H.P."/>
        </authorList>
    </citation>
    <scope>NUCLEOTIDE SEQUENCE [LARGE SCALE GENOMIC DNA]</scope>
    <source>
        <strain evidence="6">DSM 14365 / CIP 107738 / JCM 11303 / AJ 13395 / SMP-2</strain>
    </source>
</reference>
<dbReference type="InterPro" id="IPR015421">
    <property type="entry name" value="PyrdxlP-dep_Trfase_major"/>
</dbReference>
<dbReference type="eggNOG" id="COG0520">
    <property type="taxonomic scope" value="Bacteria"/>
</dbReference>
<dbReference type="Gene3D" id="3.40.640.10">
    <property type="entry name" value="Type I PLP-dependent aspartate aminotransferase-like (Major domain)"/>
    <property type="match status" value="1"/>
</dbReference>
<keyword evidence="5" id="KW-0808">Transferase</keyword>
<dbReference type="RefSeq" id="WP_012830441.1">
    <property type="nucleotide sequence ID" value="NC_013440.1"/>
</dbReference>
<keyword evidence="2" id="KW-0378">Hydrolase</keyword>
<name>D0LYI3_HALO1</name>
<dbReference type="SUPFAM" id="SSF53383">
    <property type="entry name" value="PLP-dependent transferases"/>
    <property type="match status" value="1"/>
</dbReference>
<evidence type="ECO:0000256" key="1">
    <source>
        <dbReference type="ARBA" id="ARBA00022642"/>
    </source>
</evidence>
<evidence type="ECO:0000313" key="5">
    <source>
        <dbReference type="EMBL" id="ACY17849.1"/>
    </source>
</evidence>
<dbReference type="GO" id="GO:0030170">
    <property type="term" value="F:pyridoxal phosphate binding"/>
    <property type="evidence" value="ECO:0007669"/>
    <property type="project" value="InterPro"/>
</dbReference>
<protein>
    <submittedName>
        <fullName evidence="5">Aminotransferase class V</fullName>
    </submittedName>
</protein>
<dbReference type="InterPro" id="IPR015422">
    <property type="entry name" value="PyrdxlP-dep_Trfase_small"/>
</dbReference>
<dbReference type="Proteomes" id="UP000001880">
    <property type="component" value="Chromosome"/>
</dbReference>
<dbReference type="STRING" id="502025.Hoch_5365"/>
<gene>
    <name evidence="5" type="ordered locus">Hoch_5365</name>
</gene>
<dbReference type="InterPro" id="IPR010111">
    <property type="entry name" value="Kynureninase"/>
</dbReference>
<dbReference type="HOGENOM" id="CLU_003433_2_1_7"/>
<keyword evidence="3" id="KW-0663">Pyridoxal phosphate</keyword>
<dbReference type="AlphaFoldDB" id="D0LYI3"/>
<keyword evidence="6" id="KW-1185">Reference proteome</keyword>
<dbReference type="GO" id="GO:0005737">
    <property type="term" value="C:cytoplasm"/>
    <property type="evidence" value="ECO:0007669"/>
    <property type="project" value="InterPro"/>
</dbReference>
<evidence type="ECO:0000313" key="6">
    <source>
        <dbReference type="Proteomes" id="UP000001880"/>
    </source>
</evidence>
<evidence type="ECO:0000256" key="3">
    <source>
        <dbReference type="ARBA" id="ARBA00022898"/>
    </source>
</evidence>
<dbReference type="PANTHER" id="PTHR14084:SF0">
    <property type="entry name" value="KYNURENINASE"/>
    <property type="match status" value="1"/>
</dbReference>
<dbReference type="PANTHER" id="PTHR14084">
    <property type="entry name" value="KYNURENINASE"/>
    <property type="match status" value="1"/>
</dbReference>
<proteinExistence type="predicted"/>
<sequence length="379" mass="42043">MNDELLAWREHFPALDDCVHLISHSLGCIPMRTAHDLAEYVELWDTRSVTAWDDWLPEVDRAAARIERLLSAPKGTVTMLTNVSQAQAIIASCFEYTPERNKIVYTDLEFPSVSYVWKAEERRGAQVEVLRTDGKTVDVDALCAAIDERTLVVPISHVTYSSSHLVDVARVCKRAREVGAHVVLDCYQSLGAVPVDVVALGASFACGGSVKWLCGGPGAAYLYVRQDLVQSFEPRVTGWFANELPFAFTMPEQSYAENIWRYQGGTPAVAALYQARAGAEIVSTIGAAAIRDKSLRQTQIAIELIEECGFRLKSPAEAELRGGSVVFDFVGAADVVRELSRRRVYCDYRPGAGVRIGPHFYTADDELIILFQQIQEIRH</sequence>